<accession>A0A0P6X6G3</accession>
<evidence type="ECO:0000313" key="1">
    <source>
        <dbReference type="EMBL" id="KPL78655.1"/>
    </source>
</evidence>
<reference evidence="1 2" key="1">
    <citation type="submission" date="2015-07" db="EMBL/GenBank/DDBJ databases">
        <title>Genome sequence of Ornatilinea apprima DSM 23815.</title>
        <authorList>
            <person name="Hemp J."/>
            <person name="Ward L.M."/>
            <person name="Pace L.A."/>
            <person name="Fischer W.W."/>
        </authorList>
    </citation>
    <scope>NUCLEOTIDE SEQUENCE [LARGE SCALE GENOMIC DNA]</scope>
    <source>
        <strain evidence="1 2">P3M-1</strain>
    </source>
</reference>
<dbReference type="AlphaFoldDB" id="A0A0P6X6G3"/>
<dbReference type="EMBL" id="LGCL01000016">
    <property type="protein sequence ID" value="KPL78655.1"/>
    <property type="molecule type" value="Genomic_DNA"/>
</dbReference>
<dbReference type="RefSeq" id="WP_075061913.1">
    <property type="nucleotide sequence ID" value="NZ_LGCL01000016.1"/>
</dbReference>
<dbReference type="Proteomes" id="UP000050417">
    <property type="component" value="Unassembled WGS sequence"/>
</dbReference>
<dbReference type="PATRIC" id="fig|1134406.4.peg.1511"/>
<dbReference type="PANTHER" id="PTHR37954:SF3">
    <property type="entry name" value="DUF169 DOMAIN-CONTAINING PROTEIN"/>
    <property type="match status" value="1"/>
</dbReference>
<proteinExistence type="predicted"/>
<evidence type="ECO:0008006" key="3">
    <source>
        <dbReference type="Google" id="ProtNLM"/>
    </source>
</evidence>
<dbReference type="STRING" id="1134406.ADN00_05195"/>
<protein>
    <recommendedName>
        <fullName evidence="3">DUF169 domain-containing protein</fullName>
    </recommendedName>
</protein>
<comment type="caution">
    <text evidence="1">The sequence shown here is derived from an EMBL/GenBank/DDBJ whole genome shotgun (WGS) entry which is preliminary data.</text>
</comment>
<name>A0A0P6X6G3_9CHLR</name>
<organism evidence="1 2">
    <name type="scientific">Ornatilinea apprima</name>
    <dbReference type="NCBI Taxonomy" id="1134406"/>
    <lineage>
        <taxon>Bacteria</taxon>
        <taxon>Bacillati</taxon>
        <taxon>Chloroflexota</taxon>
        <taxon>Anaerolineae</taxon>
        <taxon>Anaerolineales</taxon>
        <taxon>Anaerolineaceae</taxon>
        <taxon>Ornatilinea</taxon>
    </lineage>
</organism>
<dbReference type="OrthoDB" id="9777728at2"/>
<gene>
    <name evidence="1" type="ORF">ADN00_05195</name>
</gene>
<dbReference type="PANTHER" id="PTHR37954">
    <property type="entry name" value="BLL4979 PROTEIN"/>
    <property type="match status" value="1"/>
</dbReference>
<keyword evidence="2" id="KW-1185">Reference proteome</keyword>
<evidence type="ECO:0000313" key="2">
    <source>
        <dbReference type="Proteomes" id="UP000050417"/>
    </source>
</evidence>
<sequence length="256" mass="27952">MQAKEISESIVRILHLETEPVAVKMYKDRKDLPKHPQNIKQNFCQLVSIARYQGRGNSSTADNMICAFGAACLGLIETPEVISSGKAAVGIYTGTQEAAKNFMSNAFKIGDTGREYDAVMVKPLSEVEESDEPDAVIMYVNPAQAMRLIHSCAYDTGEKITADTVAEGAMCSCTGFSIAKQKPTVGFPCAGDRIFGGTQNHELVFTAPYSLVKEKLVDRLEKTAAGGFSVFPVPPNMHWTPMMPPAYTVQPEYLKK</sequence>
<dbReference type="Pfam" id="PF02596">
    <property type="entry name" value="DUF169"/>
    <property type="match status" value="1"/>
</dbReference>
<dbReference type="InterPro" id="IPR003748">
    <property type="entry name" value="DUF169"/>
</dbReference>